<comment type="catalytic activity">
    <reaction evidence="7">
        <text>a 2'-deoxyadenosine in DNA + S-adenosyl-L-methionine = an N(6)-methyl-2'-deoxyadenosine in DNA + S-adenosyl-L-homocysteine + H(+)</text>
        <dbReference type="Rhea" id="RHEA:15197"/>
        <dbReference type="Rhea" id="RHEA-COMP:12418"/>
        <dbReference type="Rhea" id="RHEA-COMP:12419"/>
        <dbReference type="ChEBI" id="CHEBI:15378"/>
        <dbReference type="ChEBI" id="CHEBI:57856"/>
        <dbReference type="ChEBI" id="CHEBI:59789"/>
        <dbReference type="ChEBI" id="CHEBI:90615"/>
        <dbReference type="ChEBI" id="CHEBI:90616"/>
        <dbReference type="EC" id="2.1.1.72"/>
    </reaction>
</comment>
<protein>
    <recommendedName>
        <fullName evidence="1">site-specific DNA-methyltransferase (adenine-specific)</fullName>
        <ecNumber evidence="1">2.1.1.72</ecNumber>
    </recommendedName>
</protein>
<dbReference type="InterPro" id="IPR029063">
    <property type="entry name" value="SAM-dependent_MTases_sf"/>
</dbReference>
<dbReference type="PRINTS" id="PR00507">
    <property type="entry name" value="N12N6MTFRASE"/>
</dbReference>
<reference evidence="11 12" key="1">
    <citation type="journal article" date="2022" name="Syst. Appl. Microbiol.">
        <title>Natronocalculus amylovorans gen. nov., sp. nov., and Natranaeroarchaeum aerophilus sp. nov., dominant culturable amylolytic natronoarchaea from hypersaline soda lakes in southwestern Siberia.</title>
        <authorList>
            <person name="Sorokin D.Y."/>
            <person name="Elcheninov A.G."/>
            <person name="Khizhniak T.V."/>
            <person name="Koenen M."/>
            <person name="Bale N.J."/>
            <person name="Damste J.S.S."/>
            <person name="Kublanov I.V."/>
        </authorList>
    </citation>
    <scope>NUCLEOTIDE SEQUENCE [LARGE SCALE GENOMIC DNA]</scope>
    <source>
        <strain evidence="11 12">AArc-St1-1</strain>
    </source>
</reference>
<evidence type="ECO:0000256" key="1">
    <source>
        <dbReference type="ARBA" id="ARBA00011900"/>
    </source>
</evidence>
<dbReference type="InterPro" id="IPR002052">
    <property type="entry name" value="DNA_methylase_N6_adenine_CS"/>
</dbReference>
<keyword evidence="5" id="KW-0680">Restriction system</keyword>
<keyword evidence="3" id="KW-0808">Transferase</keyword>
<dbReference type="EMBL" id="JAKRVY010000006">
    <property type="protein sequence ID" value="MCL9814294.1"/>
    <property type="molecule type" value="Genomic_DNA"/>
</dbReference>
<name>A0AAE3FTF6_9EURY</name>
<keyword evidence="4" id="KW-0949">S-adenosyl-L-methionine</keyword>
<dbReference type="EC" id="2.1.1.72" evidence="1"/>
<evidence type="ECO:0000256" key="7">
    <source>
        <dbReference type="ARBA" id="ARBA00047942"/>
    </source>
</evidence>
<evidence type="ECO:0000256" key="5">
    <source>
        <dbReference type="ARBA" id="ARBA00022747"/>
    </source>
</evidence>
<keyword evidence="2 11" id="KW-0489">Methyltransferase</keyword>
<dbReference type="Pfam" id="PF07669">
    <property type="entry name" value="Eco57I"/>
    <property type="match status" value="1"/>
</dbReference>
<dbReference type="InterPro" id="IPR011639">
    <property type="entry name" value="MethylTrfase_TaqI-like_dom"/>
</dbReference>
<sequence>MSQATLSATAYRNSNLFSGYYLDERVEDLDAWDCDEEAEAVFTELQELWEHERDLVSSYKEDELLGSWIDEVLDVLGFGTLSETTLPDGSGYNDRLLFESADARRGASLKKKSGDSQAMYNLASAVLEAKQWNADFTERFAEQRSYRDASHQTKYYLDHTPEDLRWGVLTDGRKWRLYGTKDYATETYYEVDLPELLERGDLEAFKYFYLFFRPAAFREVSGTTFLDTVWSESETAAQELGEDLQDNVFTALRVLGEGFVETNDLGIDPDDAAARAELKEQSLVLLYRLMFVLYAESRGLIHPDDPASEAEYEEHFSLDQLRFEIHEEIDAGGDFEDYSEHSTTMWSRLQDLFRLVDSGEKSLGIPPYNGGLFDEETHEFLADNQVADRYIAEVIYRLGTTEADDGSFVLADYADLDTRHLGTIYEGLLEHEFRIADAEMAAVASDGGQVWQPATEVSVADAVETVDRGSLYVVNDDGERKATGAYYTPDYVVAYIVEETIDPLLAEIDEELRADGLEPGDREYFARYWRRVLDLKVLDPAMGSGHFLTKATGYLTEQVMHVVREQEIQSYDEQEIRRDIAKECIYGVDINGMAVELAKLSMWLETLAEDQPLAFLDHHLKAGNSLVGSDVTEVLADDTESEGGQLTLTQALARVRQQTLEHVMELMQDLLDIENTTLDDIKDMEELYAEIREDDLYQRLFALANVHTAEQFGLDVPEGAYEEMAGAIEDADDWAEIEGEDWFTSAQAMAAEEGFFHWELEYPEVFFGAGGEKAEDSGFDAVVGNPPWMDFQKISDLDRQYQRDQFGSAKGKYDLYVVFVERALNLLPKGSGEFGFIIQNRFLSSEYGKGIKKILEKDTNVKSLFDFEDANIFAGTTTYPLILLTTNSEIQEFDYVHMDDATPKEVSEFLGSNKSRNKISVDKLDSGKTWIFPTAEQQGVVDKIENADFVRLSKITEDISTGVKTNFKEAYVFEKPIEQIPVENELLRPVLDGGDIKRYSHPQIDKYILYPYKQIEGGEIKVIELEEYPLASEHLTAYEEELRDRLFYEKTVMEMGKEWFEYPYTSENLLDSKLLFPDISPEPRATFDSTGEILVLNTAYGAVLKNGVEMDEKYVCGLFNSNVLRFMFTMISPKLSGGYYRFQTQYVGQLPIIDPIDSGEIEASQIEQIEQQISKEPASDILSNFDKLGSPTRITHEVIKEQSTKMVHLSEQKSDLNLSLRDHLGTYEDGQTLADVGLTQPPKGAADSILQQTAAERPNLRVGEASVRRESESTVEIRLTARYKPDDEDDHETDQWGYTETHPMAALRITDLTELEADLIEQFVPMAVDEAGGFAGFRETATKTNSLVDRLRSLTLPRVADVEAGLESYIETKARAEELEEKIEKTDELIDEIVYELYGLTDEEIEIVEEAVGE</sequence>
<evidence type="ECO:0000256" key="8">
    <source>
        <dbReference type="SAM" id="Coils"/>
    </source>
</evidence>
<evidence type="ECO:0000256" key="6">
    <source>
        <dbReference type="ARBA" id="ARBA00023125"/>
    </source>
</evidence>
<keyword evidence="8" id="KW-0175">Coiled coil</keyword>
<keyword evidence="12" id="KW-1185">Reference proteome</keyword>
<dbReference type="GO" id="GO:0009007">
    <property type="term" value="F:site-specific DNA-methyltransferase (adenine-specific) activity"/>
    <property type="evidence" value="ECO:0007669"/>
    <property type="project" value="UniProtKB-EC"/>
</dbReference>
<organism evidence="11 12">
    <name type="scientific">Natranaeroarchaeum aerophilus</name>
    <dbReference type="NCBI Taxonomy" id="2917711"/>
    <lineage>
        <taxon>Archaea</taxon>
        <taxon>Methanobacteriati</taxon>
        <taxon>Methanobacteriota</taxon>
        <taxon>Stenosarchaea group</taxon>
        <taxon>Halobacteria</taxon>
        <taxon>Halobacteriales</taxon>
        <taxon>Natronoarchaeaceae</taxon>
        <taxon>Natranaeroarchaeum</taxon>
    </lineage>
</organism>
<gene>
    <name evidence="11" type="ORF">AArcSt11_11585</name>
</gene>
<evidence type="ECO:0000256" key="3">
    <source>
        <dbReference type="ARBA" id="ARBA00022679"/>
    </source>
</evidence>
<evidence type="ECO:0000259" key="10">
    <source>
        <dbReference type="Pfam" id="PF12950"/>
    </source>
</evidence>
<proteinExistence type="predicted"/>
<dbReference type="SUPFAM" id="SSF53335">
    <property type="entry name" value="S-adenosyl-L-methionine-dependent methyltransferases"/>
    <property type="match status" value="1"/>
</dbReference>
<dbReference type="Proteomes" id="UP001202674">
    <property type="component" value="Unassembled WGS sequence"/>
</dbReference>
<evidence type="ECO:0000313" key="12">
    <source>
        <dbReference type="Proteomes" id="UP001202674"/>
    </source>
</evidence>
<dbReference type="RefSeq" id="WP_250597227.1">
    <property type="nucleotide sequence ID" value="NZ_JAKRVY010000006.1"/>
</dbReference>
<dbReference type="Pfam" id="PF12950">
    <property type="entry name" value="TaqI_C"/>
    <property type="match status" value="1"/>
</dbReference>
<feature type="domain" description="TaqI-like C-terminal specificity" evidence="10">
    <location>
        <begin position="989"/>
        <end position="1152"/>
    </location>
</feature>
<accession>A0AAE3FTF6</accession>
<evidence type="ECO:0000259" key="9">
    <source>
        <dbReference type="Pfam" id="PF07669"/>
    </source>
</evidence>
<dbReference type="GO" id="GO:0032259">
    <property type="term" value="P:methylation"/>
    <property type="evidence" value="ECO:0007669"/>
    <property type="project" value="UniProtKB-KW"/>
</dbReference>
<dbReference type="PANTHER" id="PTHR33841">
    <property type="entry name" value="DNA METHYLTRANSFERASE YEEA-RELATED"/>
    <property type="match status" value="1"/>
</dbReference>
<dbReference type="InterPro" id="IPR050953">
    <property type="entry name" value="N4_N6_ade-DNA_methylase"/>
</dbReference>
<evidence type="ECO:0000313" key="11">
    <source>
        <dbReference type="EMBL" id="MCL9814294.1"/>
    </source>
</evidence>
<dbReference type="PANTHER" id="PTHR33841:SF1">
    <property type="entry name" value="DNA METHYLTRANSFERASE A"/>
    <property type="match status" value="1"/>
</dbReference>
<dbReference type="GO" id="GO:0003677">
    <property type="term" value="F:DNA binding"/>
    <property type="evidence" value="ECO:0007669"/>
    <property type="project" value="UniProtKB-KW"/>
</dbReference>
<feature type="domain" description="Type II methyltransferase M.TaqI-like" evidence="9">
    <location>
        <begin position="583"/>
        <end position="873"/>
    </location>
</feature>
<keyword evidence="6" id="KW-0238">DNA-binding</keyword>
<comment type="caution">
    <text evidence="11">The sequence shown here is derived from an EMBL/GenBank/DDBJ whole genome shotgun (WGS) entry which is preliminary data.</text>
</comment>
<dbReference type="PROSITE" id="PS00092">
    <property type="entry name" value="N6_MTASE"/>
    <property type="match status" value="1"/>
</dbReference>
<dbReference type="GO" id="GO:0009307">
    <property type="term" value="P:DNA restriction-modification system"/>
    <property type="evidence" value="ECO:0007669"/>
    <property type="project" value="UniProtKB-KW"/>
</dbReference>
<evidence type="ECO:0000256" key="4">
    <source>
        <dbReference type="ARBA" id="ARBA00022691"/>
    </source>
</evidence>
<feature type="coiled-coil region" evidence="8">
    <location>
        <begin position="1366"/>
        <end position="1396"/>
    </location>
</feature>
<dbReference type="Gene3D" id="3.40.50.150">
    <property type="entry name" value="Vaccinia Virus protein VP39"/>
    <property type="match status" value="1"/>
</dbReference>
<evidence type="ECO:0000256" key="2">
    <source>
        <dbReference type="ARBA" id="ARBA00022603"/>
    </source>
</evidence>
<dbReference type="InterPro" id="IPR025931">
    <property type="entry name" value="TaqI_C"/>
</dbReference>